<dbReference type="Proteomes" id="UP001254488">
    <property type="component" value="Unassembled WGS sequence"/>
</dbReference>
<organism evidence="1 2">
    <name type="scientific">Patiriisocius hiemis</name>
    <dbReference type="NCBI Taxonomy" id="3075604"/>
    <lineage>
        <taxon>Bacteria</taxon>
        <taxon>Pseudomonadati</taxon>
        <taxon>Bacteroidota</taxon>
        <taxon>Flavobacteriia</taxon>
        <taxon>Flavobacteriales</taxon>
        <taxon>Flavobacteriaceae</taxon>
        <taxon>Patiriisocius</taxon>
    </lineage>
</organism>
<evidence type="ECO:0000313" key="1">
    <source>
        <dbReference type="EMBL" id="MDT0555437.1"/>
    </source>
</evidence>
<protein>
    <submittedName>
        <fullName evidence="1">Uncharacterized protein</fullName>
    </submittedName>
</protein>
<gene>
    <name evidence="1" type="ORF">RM538_05440</name>
</gene>
<reference evidence="1 2" key="1">
    <citation type="submission" date="2023-09" db="EMBL/GenBank/DDBJ databases">
        <authorList>
            <person name="Rey-Velasco X."/>
        </authorList>
    </citation>
    <scope>NUCLEOTIDE SEQUENCE [LARGE SCALE GENOMIC DNA]</scope>
    <source>
        <strain evidence="1 2">W242</strain>
    </source>
</reference>
<accession>A0ABU2YCE8</accession>
<name>A0ABU2YCE8_9FLAO</name>
<dbReference type="RefSeq" id="WP_311332388.1">
    <property type="nucleotide sequence ID" value="NZ_JAVRHZ010000002.1"/>
</dbReference>
<keyword evidence="2" id="KW-1185">Reference proteome</keyword>
<evidence type="ECO:0000313" key="2">
    <source>
        <dbReference type="Proteomes" id="UP001254488"/>
    </source>
</evidence>
<dbReference type="EMBL" id="JAVRHZ010000002">
    <property type="protein sequence ID" value="MDT0555437.1"/>
    <property type="molecule type" value="Genomic_DNA"/>
</dbReference>
<comment type="caution">
    <text evidence="1">The sequence shown here is derived from an EMBL/GenBank/DDBJ whole genome shotgun (WGS) entry which is preliminary data.</text>
</comment>
<sequence length="171" mass="19726">MIEVNITKEDIAFAREKLSKVKSTNTGLSKFGSENKRILTGYVGERIVMKYLDIANDSDTYNYDIIFKDKKLEIKTISCKFKPRPDYWCTVNSHDLAGVHKQEADFYVFLRVLNDYSKGWLLGYMPCKDFFDKGTFVPKGKDFGKFKFVKANATILPIHDLRAIETLKNQA</sequence>
<proteinExistence type="predicted"/>